<dbReference type="AlphaFoldDB" id="A0A5B0G0X7"/>
<organism evidence="1 2">
    <name type="scientific">Paraburkholderia panacisoli</name>
    <dbReference type="NCBI Taxonomy" id="2603818"/>
    <lineage>
        <taxon>Bacteria</taxon>
        <taxon>Pseudomonadati</taxon>
        <taxon>Pseudomonadota</taxon>
        <taxon>Betaproteobacteria</taxon>
        <taxon>Burkholderiales</taxon>
        <taxon>Burkholderiaceae</taxon>
        <taxon>Paraburkholderia</taxon>
    </lineage>
</organism>
<proteinExistence type="predicted"/>
<dbReference type="EMBL" id="VTUZ01000126">
    <property type="protein sequence ID" value="KAA0995559.1"/>
    <property type="molecule type" value="Genomic_DNA"/>
</dbReference>
<sequence>MKPHYCAFIELGKTLAREKGLSWDMPLDETGAARDGVGWNLTAIANDVPPPTHYLRDLGADAKALAIINAERAECDRTPLARQPLSPAWQDLVKAAVAEQLLFKRNTTGHVMQNI</sequence>
<accession>A0A5B0G0X7</accession>
<evidence type="ECO:0000313" key="1">
    <source>
        <dbReference type="EMBL" id="KAA0995559.1"/>
    </source>
</evidence>
<gene>
    <name evidence="1" type="ORF">FVF58_50865</name>
</gene>
<name>A0A5B0G0X7_9BURK</name>
<keyword evidence="2" id="KW-1185">Reference proteome</keyword>
<reference evidence="1 2" key="1">
    <citation type="submission" date="2019-08" db="EMBL/GenBank/DDBJ databases">
        <title>Paraburkholderia sp. DCY113.</title>
        <authorList>
            <person name="Kang J."/>
        </authorList>
    </citation>
    <scope>NUCLEOTIDE SEQUENCE [LARGE SCALE GENOMIC DNA]</scope>
    <source>
        <strain evidence="1 2">DCY113</strain>
    </source>
</reference>
<dbReference type="Proteomes" id="UP000325273">
    <property type="component" value="Unassembled WGS sequence"/>
</dbReference>
<feature type="non-terminal residue" evidence="1">
    <location>
        <position position="115"/>
    </location>
</feature>
<comment type="caution">
    <text evidence="1">The sequence shown here is derived from an EMBL/GenBank/DDBJ whole genome shotgun (WGS) entry which is preliminary data.</text>
</comment>
<protein>
    <submittedName>
        <fullName evidence="1">Uncharacterized protein</fullName>
    </submittedName>
</protein>
<evidence type="ECO:0000313" key="2">
    <source>
        <dbReference type="Proteomes" id="UP000325273"/>
    </source>
</evidence>